<evidence type="ECO:0000256" key="8">
    <source>
        <dbReference type="ARBA" id="ARBA00023163"/>
    </source>
</evidence>
<keyword evidence="8" id="KW-0804">Transcription</keyword>
<keyword evidence="4" id="KW-0963">Cytoplasm</keyword>
<dbReference type="InterPro" id="IPR024786">
    <property type="entry name" value="TORC"/>
</dbReference>
<evidence type="ECO:0000259" key="12">
    <source>
        <dbReference type="Pfam" id="PF12885"/>
    </source>
</evidence>
<dbReference type="Pfam" id="PF12886">
    <property type="entry name" value="TORC_C"/>
    <property type="match status" value="1"/>
</dbReference>
<evidence type="ECO:0000313" key="15">
    <source>
        <dbReference type="RefSeq" id="XP_032802791.1"/>
    </source>
</evidence>
<dbReference type="GO" id="GO:0005634">
    <property type="term" value="C:nucleus"/>
    <property type="evidence" value="ECO:0007669"/>
    <property type="project" value="UniProtKB-SubCell"/>
</dbReference>
<dbReference type="GO" id="GO:0008140">
    <property type="term" value="F:cAMP response element binding protein binding"/>
    <property type="evidence" value="ECO:0007669"/>
    <property type="project" value="InterPro"/>
</dbReference>
<keyword evidence="5" id="KW-0597">Phosphoprotein</keyword>
<dbReference type="AlphaFoldDB" id="A0AAJ7WM39"/>
<reference evidence="15" key="1">
    <citation type="submission" date="2025-08" db="UniProtKB">
        <authorList>
            <consortium name="RefSeq"/>
        </authorList>
    </citation>
    <scope>IDENTIFICATION</scope>
    <source>
        <tissue evidence="15">Sperm</tissue>
    </source>
</reference>
<dbReference type="GO" id="GO:0005737">
    <property type="term" value="C:cytoplasm"/>
    <property type="evidence" value="ECO:0007669"/>
    <property type="project" value="UniProtKB-SubCell"/>
</dbReference>
<feature type="region of interest" description="Disordered" evidence="10">
    <location>
        <begin position="121"/>
        <end position="140"/>
    </location>
</feature>
<sequence>MAANPRKFAEKIALHTQKQAEETAAFEEVMREITYKRAMQYKSRQLQLVQSRSQYYGGSLPNVNQMVNNPELQGQFYPAIDANRAATRHHGLVDRPSRARLMSPHRRQFPLDKHARQIDSSPYGSVYLSPPPDTSSWRRGLNPCRNFPGMDESYGYKLGFSSSLNRHNSDSALHASVVNTNPQNQFVAQNPAGSQLNRKNAFQLDVPTIQEDLLNPDDPSISKQPWETRKPVATSSSSSSSSRPKSCEVPGINISPSLEQGTTARRNVPCISLPPNTGGSLPDLTNIPSSSPLATPLDPEEPNSFPNISGGRSTGNLATNLMHLDIGSAAQAAGSERRMHQIGPRQKHNNSYLPAQEGTVPSPQLTPLRRHKPVSPLTLEPLPLDLESRRTHHMRQLSPTRSPALSPLSEAVAQDAANLGMDDPLTSFPLYQPLNPNRQHQHQQHPYQQQQQQQQQHHHHHHHQQQQQQHQQQHQQHQQQQQQQQQQHQQQQHQQQQHQQLHQQQQQHHHHHQQQQSQQQQQQPLSGMPPSSQPLQQLQMLEQSLQPSRSQQQPPQQQQPQNAQAPPSSMQQGTQPQPQGMMQTAQTPMSLHELQQMQPPQSQQLGNSAHPLPQSHSHPNMPSMDMPSSSGPIRQKRNSKSAQSVNSVQPTNATPSSPVSTQAIIHGSLPNTSMLSLFNDGYDPPYYQRQSNSSLQQSDPFDLGNGSLGLLGMNSCADVGGSGPSWASLRYSQAAMMGLAGSHGNLLDSHQRNKHNLMYSNHTDTIPDIILTEESLSGGYPKDMSALAGVPEMVFDSDPQLEDFRIDPIALDSISMLNDPDMVLPDPSIEDTFRFYRS</sequence>
<feature type="compositionally biased region" description="Polar residues" evidence="10">
    <location>
        <begin position="640"/>
        <end position="663"/>
    </location>
</feature>
<proteinExistence type="inferred from homology"/>
<evidence type="ECO:0000256" key="3">
    <source>
        <dbReference type="ARBA" id="ARBA00007167"/>
    </source>
</evidence>
<dbReference type="KEGG" id="pmrn:116939026"/>
<evidence type="ECO:0000256" key="1">
    <source>
        <dbReference type="ARBA" id="ARBA00004123"/>
    </source>
</evidence>
<name>A0AAJ7WM39_PETMA</name>
<evidence type="ECO:0000256" key="6">
    <source>
        <dbReference type="ARBA" id="ARBA00023015"/>
    </source>
</evidence>
<dbReference type="InterPro" id="IPR024784">
    <property type="entry name" value="TORC_M"/>
</dbReference>
<evidence type="ECO:0000256" key="10">
    <source>
        <dbReference type="SAM" id="MobiDB-lite"/>
    </source>
</evidence>
<dbReference type="PANTHER" id="PTHR13589">
    <property type="entry name" value="CREB-REGULATED TRANSCRIPTION COACTIVATOR"/>
    <property type="match status" value="1"/>
</dbReference>
<dbReference type="InterPro" id="IPR024785">
    <property type="entry name" value="TORC_C"/>
</dbReference>
<dbReference type="GO" id="GO:0045944">
    <property type="term" value="P:positive regulation of transcription by RNA polymerase II"/>
    <property type="evidence" value="ECO:0007669"/>
    <property type="project" value="TreeGrafter"/>
</dbReference>
<feature type="region of interest" description="Disordered" evidence="10">
    <location>
        <begin position="420"/>
        <end position="663"/>
    </location>
</feature>
<keyword evidence="14" id="KW-1185">Reference proteome</keyword>
<keyword evidence="6" id="KW-0805">Transcription regulation</keyword>
<comment type="similarity">
    <text evidence="3">Belongs to the TORC family.</text>
</comment>
<evidence type="ECO:0000259" key="13">
    <source>
        <dbReference type="Pfam" id="PF12886"/>
    </source>
</evidence>
<dbReference type="RefSeq" id="XP_032802791.1">
    <property type="nucleotide sequence ID" value="XM_032946900.1"/>
</dbReference>
<feature type="region of interest" description="Disordered" evidence="10">
    <location>
        <begin position="346"/>
        <end position="380"/>
    </location>
</feature>
<feature type="domain" description="Transducer of regulated CREB activity middle" evidence="12">
    <location>
        <begin position="166"/>
        <end position="328"/>
    </location>
</feature>
<evidence type="ECO:0000256" key="2">
    <source>
        <dbReference type="ARBA" id="ARBA00004496"/>
    </source>
</evidence>
<feature type="compositionally biased region" description="Low complexity" evidence="10">
    <location>
        <begin position="465"/>
        <end position="506"/>
    </location>
</feature>
<evidence type="ECO:0000256" key="7">
    <source>
        <dbReference type="ARBA" id="ARBA00023159"/>
    </source>
</evidence>
<feature type="compositionally biased region" description="Low complexity" evidence="10">
    <location>
        <begin position="444"/>
        <end position="455"/>
    </location>
</feature>
<evidence type="ECO:0000259" key="11">
    <source>
        <dbReference type="Pfam" id="PF12884"/>
    </source>
</evidence>
<feature type="compositionally biased region" description="Low complexity" evidence="10">
    <location>
        <begin position="514"/>
        <end position="604"/>
    </location>
</feature>
<keyword evidence="7" id="KW-0010">Activator</keyword>
<accession>A0AAJ7WM39</accession>
<dbReference type="InterPro" id="IPR024783">
    <property type="entry name" value="TORC_N"/>
</dbReference>
<evidence type="ECO:0000256" key="4">
    <source>
        <dbReference type="ARBA" id="ARBA00022490"/>
    </source>
</evidence>
<feature type="domain" description="Transducer of regulated CREB activity N-terminal" evidence="11">
    <location>
        <begin position="4"/>
        <end position="61"/>
    </location>
</feature>
<feature type="domain" description="Transducer of regulated CREB activity C-terminal" evidence="13">
    <location>
        <begin position="767"/>
        <end position="835"/>
    </location>
</feature>
<evidence type="ECO:0000256" key="9">
    <source>
        <dbReference type="ARBA" id="ARBA00023242"/>
    </source>
</evidence>
<dbReference type="GeneID" id="116939026"/>
<organism evidence="14 15">
    <name type="scientific">Petromyzon marinus</name>
    <name type="common">Sea lamprey</name>
    <dbReference type="NCBI Taxonomy" id="7757"/>
    <lineage>
        <taxon>Eukaryota</taxon>
        <taxon>Metazoa</taxon>
        <taxon>Chordata</taxon>
        <taxon>Craniata</taxon>
        <taxon>Vertebrata</taxon>
        <taxon>Cyclostomata</taxon>
        <taxon>Hyperoartia</taxon>
        <taxon>Petromyzontiformes</taxon>
        <taxon>Petromyzontidae</taxon>
        <taxon>Petromyzon</taxon>
    </lineage>
</organism>
<dbReference type="PANTHER" id="PTHR13589:SF6">
    <property type="entry name" value="CREB-REGULATED TRANSCRIPTION COACTIVATOR 2"/>
    <property type="match status" value="1"/>
</dbReference>
<protein>
    <submittedName>
        <fullName evidence="15">CREB-regulated transcription coactivator 1-like isoform X1</fullName>
    </submittedName>
</protein>
<dbReference type="Pfam" id="PF12884">
    <property type="entry name" value="TORC_N"/>
    <property type="match status" value="1"/>
</dbReference>
<comment type="subcellular location">
    <subcellularLocation>
        <location evidence="2">Cytoplasm</location>
    </subcellularLocation>
    <subcellularLocation>
        <location evidence="1">Nucleus</location>
    </subcellularLocation>
</comment>
<evidence type="ECO:0000256" key="5">
    <source>
        <dbReference type="ARBA" id="ARBA00022553"/>
    </source>
</evidence>
<feature type="region of interest" description="Disordered" evidence="10">
    <location>
        <begin position="211"/>
        <end position="294"/>
    </location>
</feature>
<feature type="compositionally biased region" description="Polar residues" evidence="10">
    <location>
        <begin position="254"/>
        <end position="265"/>
    </location>
</feature>
<dbReference type="Pfam" id="PF12885">
    <property type="entry name" value="TORC_M"/>
    <property type="match status" value="1"/>
</dbReference>
<dbReference type="Proteomes" id="UP001318040">
    <property type="component" value="Chromosome 1"/>
</dbReference>
<feature type="compositionally biased region" description="Low complexity" evidence="10">
    <location>
        <begin position="615"/>
        <end position="630"/>
    </location>
</feature>
<keyword evidence="9" id="KW-0539">Nucleus</keyword>
<dbReference type="GO" id="GO:0051289">
    <property type="term" value="P:protein homotetramerization"/>
    <property type="evidence" value="ECO:0007669"/>
    <property type="project" value="InterPro"/>
</dbReference>
<feature type="compositionally biased region" description="Polar residues" evidence="10">
    <location>
        <begin position="349"/>
        <end position="365"/>
    </location>
</feature>
<evidence type="ECO:0000313" key="14">
    <source>
        <dbReference type="Proteomes" id="UP001318040"/>
    </source>
</evidence>
<gene>
    <name evidence="15" type="primary">LOC116939026</name>
</gene>